<proteinExistence type="predicted"/>
<reference evidence="1 2" key="1">
    <citation type="submission" date="2015-01" db="EMBL/GenBank/DDBJ databases">
        <title>Genome Sequencing of Rickettsiales.</title>
        <authorList>
            <person name="Daugherty S.C."/>
            <person name="Su Q."/>
            <person name="Abolude K."/>
            <person name="Beier-Sexton M."/>
            <person name="Carlyon J.A."/>
            <person name="Carter R."/>
            <person name="Day N.P."/>
            <person name="Dumler S.J."/>
            <person name="Dyachenko V."/>
            <person name="Godinez A."/>
            <person name="Kurtti T.J."/>
            <person name="Lichay M."/>
            <person name="Mullins K.E."/>
            <person name="Ott S."/>
            <person name="Pappas-Brown V."/>
            <person name="Paris D.H."/>
            <person name="Patel P."/>
            <person name="Richards A.L."/>
            <person name="Sadzewicz L."/>
            <person name="Sears K."/>
            <person name="Seidman D."/>
            <person name="Sengamalay N."/>
            <person name="Stenos J."/>
            <person name="Tallon L.J."/>
            <person name="Vincent G."/>
            <person name="Fraser C.M."/>
            <person name="Munderloh U."/>
            <person name="Dunning-Hotopp J.C."/>
        </authorList>
    </citation>
    <scope>NUCLEOTIDE SEQUENCE [LARGE SCALE GENOMIC DNA]</scope>
    <source>
        <strain evidence="1 2">Ac/Pa</strain>
    </source>
</reference>
<gene>
    <name evidence="1" type="ORF">APHACPA_1130</name>
</gene>
<comment type="caution">
    <text evidence="1">The sequence shown here is derived from an EMBL/GenBank/DDBJ whole genome shotgun (WGS) entry which is preliminary data.</text>
</comment>
<dbReference type="Proteomes" id="UP000033556">
    <property type="component" value="Unassembled WGS sequence"/>
</dbReference>
<dbReference type="EMBL" id="LANR01000001">
    <property type="protein sequence ID" value="KJV62110.1"/>
    <property type="molecule type" value="Genomic_DNA"/>
</dbReference>
<dbReference type="AlphaFoldDB" id="A0A0F3N224"/>
<protein>
    <submittedName>
        <fullName evidence="1">Uncharacterized protein</fullName>
    </submittedName>
</protein>
<evidence type="ECO:0000313" key="1">
    <source>
        <dbReference type="EMBL" id="KJV62110.1"/>
    </source>
</evidence>
<keyword evidence="2" id="KW-1185">Reference proteome</keyword>
<evidence type="ECO:0000313" key="2">
    <source>
        <dbReference type="Proteomes" id="UP000033556"/>
    </source>
</evidence>
<name>A0A0F3N224_RICAM</name>
<dbReference type="PATRIC" id="fig|1359164.3.peg.1114"/>
<organism evidence="1 2">
    <name type="scientific">Rickettsia amblyommatis str. Ac/Pa</name>
    <dbReference type="NCBI Taxonomy" id="1359164"/>
    <lineage>
        <taxon>Bacteria</taxon>
        <taxon>Pseudomonadati</taxon>
        <taxon>Pseudomonadota</taxon>
        <taxon>Alphaproteobacteria</taxon>
        <taxon>Rickettsiales</taxon>
        <taxon>Rickettsiaceae</taxon>
        <taxon>Rickettsieae</taxon>
        <taxon>Rickettsia</taxon>
        <taxon>spotted fever group</taxon>
    </lineage>
</organism>
<sequence>MKSKKPSINFSENNHIVWLPLKTRNITLNTAIELYSAIVKDFDIKNKALLKK</sequence>
<dbReference type="RefSeq" id="WP_226984042.1">
    <property type="nucleotide sequence ID" value="NZ_LANR01000001.1"/>
</dbReference>
<accession>A0A0F3N224</accession>